<dbReference type="PANTHER" id="PTHR30521:SF4">
    <property type="entry name" value="DEFERROCHELATASE"/>
    <property type="match status" value="1"/>
</dbReference>
<keyword evidence="12" id="KW-1185">Reference proteome</keyword>
<evidence type="ECO:0000256" key="1">
    <source>
        <dbReference type="ARBA" id="ARBA00001970"/>
    </source>
</evidence>
<name>A0A3G6IU04_9CORY</name>
<dbReference type="PROSITE" id="PS51404">
    <property type="entry name" value="DYP_PEROXIDASE"/>
    <property type="match status" value="1"/>
</dbReference>
<dbReference type="AlphaFoldDB" id="A0A3G6IU04"/>
<dbReference type="GO" id="GO:0020037">
    <property type="term" value="F:heme binding"/>
    <property type="evidence" value="ECO:0007669"/>
    <property type="project" value="InterPro"/>
</dbReference>
<keyword evidence="3" id="KW-0349">Heme</keyword>
<dbReference type="Pfam" id="PF20628">
    <property type="entry name" value="Dyp_perox_C"/>
    <property type="match status" value="1"/>
</dbReference>
<dbReference type="GO" id="GO:0046872">
    <property type="term" value="F:metal ion binding"/>
    <property type="evidence" value="ECO:0007669"/>
    <property type="project" value="UniProtKB-KW"/>
</dbReference>
<keyword evidence="4" id="KW-0479">Metal-binding</keyword>
<dbReference type="EMBL" id="CP033898">
    <property type="protein sequence ID" value="AZA09142.1"/>
    <property type="molecule type" value="Genomic_DNA"/>
</dbReference>
<keyword evidence="7" id="KW-0408">Iron</keyword>
<dbReference type="Proteomes" id="UP000271426">
    <property type="component" value="Chromosome"/>
</dbReference>
<dbReference type="InterPro" id="IPR011008">
    <property type="entry name" value="Dimeric_a/b-barrel"/>
</dbReference>
<dbReference type="InterPro" id="IPR048328">
    <property type="entry name" value="Dyp_perox_C"/>
</dbReference>
<evidence type="ECO:0000256" key="8">
    <source>
        <dbReference type="ARBA" id="ARBA00025737"/>
    </source>
</evidence>
<feature type="domain" description="Dyp-type peroxidase N-terminal" evidence="9">
    <location>
        <begin position="40"/>
        <end position="182"/>
    </location>
</feature>
<dbReference type="InterPro" id="IPR048327">
    <property type="entry name" value="Dyp_perox_N"/>
</dbReference>
<comment type="cofactor">
    <cofactor evidence="1">
        <name>heme b</name>
        <dbReference type="ChEBI" id="CHEBI:60344"/>
    </cofactor>
</comment>
<evidence type="ECO:0000313" key="11">
    <source>
        <dbReference type="EMBL" id="AZA09142.1"/>
    </source>
</evidence>
<dbReference type="KEGG" id="cpso:CPPEL_05110"/>
<reference evidence="11 12" key="1">
    <citation type="submission" date="2018-11" db="EMBL/GenBank/DDBJ databases">
        <authorList>
            <person name="Kleinhagauer T."/>
            <person name="Glaeser S.P."/>
            <person name="Spergser J."/>
            <person name="Ruckert C."/>
            <person name="Kaempfer P."/>
            <person name="Busse H.-J."/>
        </authorList>
    </citation>
    <scope>NUCLEOTIDE SEQUENCE [LARGE SCALE GENOMIC DNA]</scope>
    <source>
        <strain evidence="11 12">812CH</strain>
    </source>
</reference>
<dbReference type="InterPro" id="IPR006314">
    <property type="entry name" value="Dyp_peroxidase"/>
</dbReference>
<dbReference type="GO" id="GO:0005829">
    <property type="term" value="C:cytosol"/>
    <property type="evidence" value="ECO:0007669"/>
    <property type="project" value="TreeGrafter"/>
</dbReference>
<dbReference type="Pfam" id="PF04261">
    <property type="entry name" value="Dyp_perox_N"/>
    <property type="match status" value="1"/>
</dbReference>
<keyword evidence="5" id="KW-0732">Signal</keyword>
<proteinExistence type="inferred from homology"/>
<comment type="similarity">
    <text evidence="8">Belongs to the DyP-type peroxidase family.</text>
</comment>
<evidence type="ECO:0000256" key="6">
    <source>
        <dbReference type="ARBA" id="ARBA00023002"/>
    </source>
</evidence>
<evidence type="ECO:0000313" key="12">
    <source>
        <dbReference type="Proteomes" id="UP000271426"/>
    </source>
</evidence>
<organism evidence="11 12">
    <name type="scientific">Corynebacterium pseudopelargi</name>
    <dbReference type="NCBI Taxonomy" id="2080757"/>
    <lineage>
        <taxon>Bacteria</taxon>
        <taxon>Bacillati</taxon>
        <taxon>Actinomycetota</taxon>
        <taxon>Actinomycetes</taxon>
        <taxon>Mycobacteriales</taxon>
        <taxon>Corynebacteriaceae</taxon>
        <taxon>Corynebacterium</taxon>
    </lineage>
</organism>
<protein>
    <submittedName>
        <fullName evidence="11">Dye-decolorizing peroxidase</fullName>
        <ecNumber evidence="11">1.11.1.19</ecNumber>
    </submittedName>
</protein>
<dbReference type="PANTHER" id="PTHR30521">
    <property type="entry name" value="DEFERROCHELATASE/PEROXIDASE"/>
    <property type="match status" value="1"/>
</dbReference>
<evidence type="ECO:0000259" key="10">
    <source>
        <dbReference type="Pfam" id="PF20628"/>
    </source>
</evidence>
<gene>
    <name evidence="11" type="ORF">CPPEL_05110</name>
</gene>
<evidence type="ECO:0000256" key="4">
    <source>
        <dbReference type="ARBA" id="ARBA00022723"/>
    </source>
</evidence>
<sequence length="395" mass="43834">MLGGAAMLQPAVALANAPQPESGADCEVGSKAVPFDAQHQAGVQTVPAAHLNVLGLNLRAGVTQKDAKRLMSLWTEDARRLTQGKNPLGSLEPEMVQHPSNLTITCGLGSRFFDIVGKQDQRPAWMEENLEFSKDQLKPEWGQTDLVLQICCDDPVMLAFATRHMLRAGVDYVQQQWLQQGFLNAPGVKDPKATPRNLFGQKDGTINPRSEEEFEQQVWIDSDDDAPAWLEGGSCLIVRRIAMNLDTWEQLDRQSRELAIGRTLDSGAPLGQKDEFDQADYDKTDEYGLPYIDPRSHMALASAPSDKPKEKLLRRAYNYDAAPTAGSEQLSNAGLVFCCYQKDPRKQFIPIQRRLNDGDRLNEWITHTGSAMYAIVPGTQEHGDEPYWAASLLEG</sequence>
<evidence type="ECO:0000256" key="5">
    <source>
        <dbReference type="ARBA" id="ARBA00022729"/>
    </source>
</evidence>
<dbReference type="NCBIfam" id="TIGR01413">
    <property type="entry name" value="Dyp_perox_fam"/>
    <property type="match status" value="1"/>
</dbReference>
<evidence type="ECO:0000256" key="2">
    <source>
        <dbReference type="ARBA" id="ARBA00022559"/>
    </source>
</evidence>
<accession>A0A3G6IU04</accession>
<evidence type="ECO:0000256" key="7">
    <source>
        <dbReference type="ARBA" id="ARBA00023004"/>
    </source>
</evidence>
<keyword evidence="6 11" id="KW-0560">Oxidoreductase</keyword>
<dbReference type="EC" id="1.11.1.19" evidence="11"/>
<evidence type="ECO:0000256" key="3">
    <source>
        <dbReference type="ARBA" id="ARBA00022617"/>
    </source>
</evidence>
<dbReference type="GO" id="GO:0004601">
    <property type="term" value="F:peroxidase activity"/>
    <property type="evidence" value="ECO:0007669"/>
    <property type="project" value="UniProtKB-KW"/>
</dbReference>
<feature type="domain" description="Dyp-type peroxidase C-terminal" evidence="10">
    <location>
        <begin position="194"/>
        <end position="378"/>
    </location>
</feature>
<evidence type="ECO:0000259" key="9">
    <source>
        <dbReference type="Pfam" id="PF04261"/>
    </source>
</evidence>
<keyword evidence="2 11" id="KW-0575">Peroxidase</keyword>
<dbReference type="SUPFAM" id="SSF54909">
    <property type="entry name" value="Dimeric alpha+beta barrel"/>
    <property type="match status" value="1"/>
</dbReference>